<reference evidence="5" key="1">
    <citation type="submission" date="2025-08" db="UniProtKB">
        <authorList>
            <consortium name="RefSeq"/>
        </authorList>
    </citation>
    <scope>IDENTIFICATION</scope>
    <source>
        <tissue evidence="5">Whole sample</tissue>
    </source>
</reference>
<dbReference type="GeneID" id="111104978"/>
<dbReference type="InterPro" id="IPR011029">
    <property type="entry name" value="DEATH-like_dom_sf"/>
</dbReference>
<dbReference type="Gene3D" id="1.10.533.10">
    <property type="entry name" value="Death Domain, Fas"/>
    <property type="match status" value="1"/>
</dbReference>
<evidence type="ECO:0000313" key="5">
    <source>
        <dbReference type="RefSeq" id="XP_022294863.1"/>
    </source>
</evidence>
<dbReference type="OrthoDB" id="6150087at2759"/>
<dbReference type="AlphaFoldDB" id="A0A8B8AVZ1"/>
<protein>
    <submittedName>
        <fullName evidence="5">Uncharacterized protein LOC111104978</fullName>
    </submittedName>
</protein>
<dbReference type="PROSITE" id="PS50209">
    <property type="entry name" value="CARD"/>
    <property type="match status" value="1"/>
</dbReference>
<keyword evidence="4" id="KW-1185">Reference proteome</keyword>
<evidence type="ECO:0000259" key="3">
    <source>
        <dbReference type="PROSITE" id="PS50209"/>
    </source>
</evidence>
<evidence type="ECO:0000256" key="2">
    <source>
        <dbReference type="SAM" id="MobiDB-lite"/>
    </source>
</evidence>
<feature type="compositionally biased region" description="Low complexity" evidence="2">
    <location>
        <begin position="439"/>
        <end position="457"/>
    </location>
</feature>
<name>A0A8B8AVZ1_CRAVI</name>
<dbReference type="Proteomes" id="UP000694844">
    <property type="component" value="Chromosome 7"/>
</dbReference>
<keyword evidence="1" id="KW-0175">Coiled coil</keyword>
<evidence type="ECO:0000313" key="4">
    <source>
        <dbReference type="Proteomes" id="UP000694844"/>
    </source>
</evidence>
<evidence type="ECO:0000256" key="1">
    <source>
        <dbReference type="SAM" id="Coils"/>
    </source>
</evidence>
<sequence>MSRELIYDGLENAVRGDRTASADDRSQQTTAMDVREREIIRRNHRLLIQNIILTEEFFDHLKNYHVLPDTMIKDIKKETTREKRNSKLLDLLVLRGCDSFRKLRHILHLTGHCILADYLYGEDADIKVFKHEEIFGKYSSIFSKVPDDVKTKFIKTLESKVKERSILNVWERSPDERSELLETHRASFESEKLLRFKLDSKRKQVRQMGEEIRKINEELRKRNIEIELMKREENERKKAYKTEISVQAKFNAANSNSLIKLKDRFSSFNGKIRAINGLLRGFIGESSNVSFDEADNVKLSVLENNVKLVIEKARESRGLAHGVLDEQETIYRLLNTVPKRNEPLSETISKYIAREDKGKKNLFKELEKLRATLKGPSKVGSSKTCVTDLKLLSNMAATIRVEIEHLQKRMLWKENQITSLRDENSSLKQPPPSPPPLSSSPTSRSSKSGCSFSSPESTYEMQQAYENVDDYLDNEVTKFKPHLAVARETTSGTTNRRPGSMTNGSDAFTPDVADDKSISTAEILSDGTNFVNGMYIKDKYLEELQSSRGVTPNSVAIRLDVGNSNPPSNALILPDITEMDAPRHPLLKSSTDFSKILENSDDNDQLEKITSLLAKRTQFGKLPSIFQTVNYLTE</sequence>
<dbReference type="SUPFAM" id="SSF47986">
    <property type="entry name" value="DEATH domain"/>
    <property type="match status" value="1"/>
</dbReference>
<feature type="region of interest" description="Disordered" evidence="2">
    <location>
        <begin position="422"/>
        <end position="457"/>
    </location>
</feature>
<dbReference type="KEGG" id="cvn:111104978"/>
<dbReference type="SMART" id="SM00114">
    <property type="entry name" value="CARD"/>
    <property type="match status" value="1"/>
</dbReference>
<gene>
    <name evidence="5" type="primary">LOC111104978</name>
</gene>
<dbReference type="CDD" id="cd01671">
    <property type="entry name" value="CARD"/>
    <property type="match status" value="1"/>
</dbReference>
<dbReference type="InterPro" id="IPR001315">
    <property type="entry name" value="CARD"/>
</dbReference>
<feature type="coiled-coil region" evidence="1">
    <location>
        <begin position="198"/>
        <end position="236"/>
    </location>
</feature>
<dbReference type="RefSeq" id="XP_022294863.1">
    <property type="nucleotide sequence ID" value="XM_022439155.1"/>
</dbReference>
<organism evidence="4 5">
    <name type="scientific">Crassostrea virginica</name>
    <name type="common">Eastern oyster</name>
    <dbReference type="NCBI Taxonomy" id="6565"/>
    <lineage>
        <taxon>Eukaryota</taxon>
        <taxon>Metazoa</taxon>
        <taxon>Spiralia</taxon>
        <taxon>Lophotrochozoa</taxon>
        <taxon>Mollusca</taxon>
        <taxon>Bivalvia</taxon>
        <taxon>Autobranchia</taxon>
        <taxon>Pteriomorphia</taxon>
        <taxon>Ostreida</taxon>
        <taxon>Ostreoidea</taxon>
        <taxon>Ostreidae</taxon>
        <taxon>Crassostrea</taxon>
    </lineage>
</organism>
<proteinExistence type="predicted"/>
<dbReference type="Pfam" id="PF00619">
    <property type="entry name" value="CARD"/>
    <property type="match status" value="1"/>
</dbReference>
<feature type="region of interest" description="Disordered" evidence="2">
    <location>
        <begin position="484"/>
        <end position="511"/>
    </location>
</feature>
<feature type="compositionally biased region" description="Polar residues" evidence="2">
    <location>
        <begin position="488"/>
        <end position="506"/>
    </location>
</feature>
<feature type="compositionally biased region" description="Pro residues" evidence="2">
    <location>
        <begin position="429"/>
        <end position="438"/>
    </location>
</feature>
<accession>A0A8B8AVZ1</accession>
<feature type="domain" description="CARD" evidence="3">
    <location>
        <begin position="32"/>
        <end position="122"/>
    </location>
</feature>
<dbReference type="GO" id="GO:0042981">
    <property type="term" value="P:regulation of apoptotic process"/>
    <property type="evidence" value="ECO:0007669"/>
    <property type="project" value="InterPro"/>
</dbReference>